<dbReference type="EMBL" id="MIQE01000012">
    <property type="protein sequence ID" value="OFA10753.1"/>
    <property type="molecule type" value="Genomic_DNA"/>
</dbReference>
<protein>
    <submittedName>
        <fullName evidence="2">Uncharacterized protein</fullName>
    </submittedName>
</protein>
<dbReference type="Proteomes" id="UP000177010">
    <property type="component" value="Unassembled WGS sequence"/>
</dbReference>
<comment type="caution">
    <text evidence="2">The sequence shown here is derived from an EMBL/GenBank/DDBJ whole genome shotgun (WGS) entry which is preliminary data.</text>
</comment>
<reference evidence="2 3" key="1">
    <citation type="submission" date="2016-09" db="EMBL/GenBank/DDBJ databases">
        <title>Genome Sequence of Lactobacillus sunkii Strain CG01.</title>
        <authorList>
            <person name="Poehlein A."/>
            <person name="Gabris C."/>
            <person name="Bengelsdorf F.R."/>
            <person name="Duerre P."/>
            <person name="Daniel R."/>
        </authorList>
    </citation>
    <scope>NUCLEOTIDE SEQUENCE [LARGE SCALE GENOMIC DNA]</scope>
    <source>
        <strain evidence="2 3">CG_D</strain>
    </source>
</reference>
<proteinExistence type="predicted"/>
<dbReference type="AlphaFoldDB" id="A0A1E7XCA0"/>
<evidence type="ECO:0000313" key="2">
    <source>
        <dbReference type="EMBL" id="OFA10753.1"/>
    </source>
</evidence>
<feature type="region of interest" description="Disordered" evidence="1">
    <location>
        <begin position="26"/>
        <end position="50"/>
    </location>
</feature>
<name>A0A1E7XCA0_9LACO</name>
<sequence>MQKLKMASLIRRKGVDINVWSADRLRDASDGPHDGIPGQETTNNIEPEQRHEPILPYSTFAHSLVMAAGGAQSNVQLLWVSTQLYPDNTIVEIPSQGGKYKATHTSNLQDYSDVVIYELEGDDEHQHI</sequence>
<accession>A0A1E7XCA0</accession>
<evidence type="ECO:0000256" key="1">
    <source>
        <dbReference type="SAM" id="MobiDB-lite"/>
    </source>
</evidence>
<gene>
    <name evidence="2" type="ORF">LASUN_13030</name>
</gene>
<dbReference type="RefSeq" id="WP_070367829.1">
    <property type="nucleotide sequence ID" value="NZ_MIQE01000012.1"/>
</dbReference>
<dbReference type="STRING" id="481719.LASUN_13030"/>
<evidence type="ECO:0000313" key="3">
    <source>
        <dbReference type="Proteomes" id="UP000177010"/>
    </source>
</evidence>
<organism evidence="2 3">
    <name type="scientific">Lentilactobacillus sunkii</name>
    <dbReference type="NCBI Taxonomy" id="481719"/>
    <lineage>
        <taxon>Bacteria</taxon>
        <taxon>Bacillati</taxon>
        <taxon>Bacillota</taxon>
        <taxon>Bacilli</taxon>
        <taxon>Lactobacillales</taxon>
        <taxon>Lactobacillaceae</taxon>
        <taxon>Lentilactobacillus</taxon>
    </lineage>
</organism>